<reference evidence="1 2" key="1">
    <citation type="submission" date="2021-06" db="EMBL/GenBank/DDBJ databases">
        <authorList>
            <person name="Palmer J.M."/>
        </authorList>
    </citation>
    <scope>NUCLEOTIDE SEQUENCE [LARGE SCALE GENOMIC DNA]</scope>
    <source>
        <strain evidence="1 2">CL_MEX2019</strain>
        <tissue evidence="1">Muscle</tissue>
    </source>
</reference>
<proteinExistence type="predicted"/>
<evidence type="ECO:0000313" key="2">
    <source>
        <dbReference type="Proteomes" id="UP001352852"/>
    </source>
</evidence>
<accession>A0ABU7ESV2</accession>
<keyword evidence="2" id="KW-1185">Reference proteome</keyword>
<gene>
    <name evidence="1" type="ORF">CHARACLAT_009696</name>
</gene>
<comment type="caution">
    <text evidence="1">The sequence shown here is derived from an EMBL/GenBank/DDBJ whole genome shotgun (WGS) entry which is preliminary data.</text>
</comment>
<evidence type="ECO:0000313" key="1">
    <source>
        <dbReference type="EMBL" id="MED6290107.1"/>
    </source>
</evidence>
<protein>
    <submittedName>
        <fullName evidence="1">Uncharacterized protein</fullName>
    </submittedName>
</protein>
<organism evidence="1 2">
    <name type="scientific">Characodon lateralis</name>
    <dbReference type="NCBI Taxonomy" id="208331"/>
    <lineage>
        <taxon>Eukaryota</taxon>
        <taxon>Metazoa</taxon>
        <taxon>Chordata</taxon>
        <taxon>Craniata</taxon>
        <taxon>Vertebrata</taxon>
        <taxon>Euteleostomi</taxon>
        <taxon>Actinopterygii</taxon>
        <taxon>Neopterygii</taxon>
        <taxon>Teleostei</taxon>
        <taxon>Neoteleostei</taxon>
        <taxon>Acanthomorphata</taxon>
        <taxon>Ovalentaria</taxon>
        <taxon>Atherinomorphae</taxon>
        <taxon>Cyprinodontiformes</taxon>
        <taxon>Goodeidae</taxon>
        <taxon>Characodon</taxon>
    </lineage>
</organism>
<dbReference type="Proteomes" id="UP001352852">
    <property type="component" value="Unassembled WGS sequence"/>
</dbReference>
<name>A0ABU7ESV2_9TELE</name>
<dbReference type="EMBL" id="JAHUTJ010066175">
    <property type="protein sequence ID" value="MED6290107.1"/>
    <property type="molecule type" value="Genomic_DNA"/>
</dbReference>
<sequence length="81" mass="9080">MAERDVGVSIKKADINLNTLLFWTRFVFLPVRPSTAFSRLCAVSLVARRKVAVPFLEGGCTSVLRLVNRVGIPSCSMVWRR</sequence>